<name>A0AAN7MHI1_TRANT</name>
<keyword evidence="3" id="KW-0413">Isomerase</keyword>
<comment type="similarity">
    <text evidence="1">Belongs to the tRNA pseudouridine synthase TruA family.</text>
</comment>
<evidence type="ECO:0000256" key="5">
    <source>
        <dbReference type="PIRSR" id="PIRSR641708-1"/>
    </source>
</evidence>
<organism evidence="8 9">
    <name type="scientific">Trapa natans</name>
    <name type="common">Water chestnut</name>
    <dbReference type="NCBI Taxonomy" id="22666"/>
    <lineage>
        <taxon>Eukaryota</taxon>
        <taxon>Viridiplantae</taxon>
        <taxon>Streptophyta</taxon>
        <taxon>Embryophyta</taxon>
        <taxon>Tracheophyta</taxon>
        <taxon>Spermatophyta</taxon>
        <taxon>Magnoliopsida</taxon>
        <taxon>eudicotyledons</taxon>
        <taxon>Gunneridae</taxon>
        <taxon>Pentapetalae</taxon>
        <taxon>rosids</taxon>
        <taxon>malvids</taxon>
        <taxon>Myrtales</taxon>
        <taxon>Lythraceae</taxon>
        <taxon>Trapa</taxon>
    </lineage>
</organism>
<dbReference type="FunFam" id="3.30.70.580:FF:000002">
    <property type="entry name" value="tRNA pseudouridine synthase"/>
    <property type="match status" value="1"/>
</dbReference>
<feature type="region of interest" description="Disordered" evidence="7">
    <location>
        <begin position="246"/>
        <end position="286"/>
    </location>
</feature>
<dbReference type="Proteomes" id="UP001346149">
    <property type="component" value="Unassembled WGS sequence"/>
</dbReference>
<dbReference type="InterPro" id="IPR001406">
    <property type="entry name" value="PsdUridine_synth_TruA"/>
</dbReference>
<keyword evidence="9" id="KW-1185">Reference proteome</keyword>
<feature type="binding site" evidence="6">
    <location>
        <position position="192"/>
    </location>
    <ligand>
        <name>substrate</name>
    </ligand>
</feature>
<dbReference type="SUPFAM" id="SSF55120">
    <property type="entry name" value="Pseudouridine synthase"/>
    <property type="match status" value="2"/>
</dbReference>
<dbReference type="InterPro" id="IPR020103">
    <property type="entry name" value="PsdUridine_synth_cat_dom_sf"/>
</dbReference>
<dbReference type="AlphaFoldDB" id="A0AAN7MHI1"/>
<evidence type="ECO:0000256" key="2">
    <source>
        <dbReference type="ARBA" id="ARBA00022694"/>
    </source>
</evidence>
<comment type="caution">
    <text evidence="8">The sequence shown here is derived from an EMBL/GenBank/DDBJ whole genome shotgun (WGS) entry which is preliminary data.</text>
</comment>
<dbReference type="EMBL" id="JAXQNO010000001">
    <property type="protein sequence ID" value="KAK4803861.1"/>
    <property type="molecule type" value="Genomic_DNA"/>
</dbReference>
<proteinExistence type="inferred from homology"/>
<dbReference type="GO" id="GO:0003723">
    <property type="term" value="F:RNA binding"/>
    <property type="evidence" value="ECO:0007669"/>
    <property type="project" value="InterPro"/>
</dbReference>
<reference evidence="8 9" key="1">
    <citation type="journal article" date="2023" name="Hortic Res">
        <title>Pangenome of water caltrop reveals structural variations and asymmetric subgenome divergence after allopolyploidization.</title>
        <authorList>
            <person name="Zhang X."/>
            <person name="Chen Y."/>
            <person name="Wang L."/>
            <person name="Yuan Y."/>
            <person name="Fang M."/>
            <person name="Shi L."/>
            <person name="Lu R."/>
            <person name="Comes H.P."/>
            <person name="Ma Y."/>
            <person name="Chen Y."/>
            <person name="Huang G."/>
            <person name="Zhou Y."/>
            <person name="Zheng Z."/>
            <person name="Qiu Y."/>
        </authorList>
    </citation>
    <scope>NUCLEOTIDE SEQUENCE [LARGE SCALE GENOMIC DNA]</scope>
    <source>
        <strain evidence="8">F231</strain>
    </source>
</reference>
<dbReference type="Gene3D" id="3.30.70.580">
    <property type="entry name" value="Pseudouridine synthase I, catalytic domain, N-terminal subdomain"/>
    <property type="match status" value="1"/>
</dbReference>
<sequence length="518" mass="59555">MSVYSQRILFSPFCFKPTKPNPSFYTTIDPISAYKRFFCFSIPSSLTCSEELCSEPNKWQPFRKKKVVMRVGYVGSNYRGLQMQRDEHSLTTIEEELENAIYKAGGILESNFGNLNKIAWARSSRTDKGVHSLATTITLKMEIPDFAWKGDPYGVDLADHINFHLPANIKVFSILPSKRSFDPRRECDIRKYSYLLPAEIIGIKNKHNTMEIGHHISDFNEILRTFEGEHPFHNYTIRSKYRRNLPIRKTRKDRRSSMEEKLSNSTYSKVEESDHQSSSLECSSDEADLGGIGEVYPASSFDESHADSFHDFGHTHTNKGQDSSVVVRAKWLYQPDEKDRVSSSHFRKILQCSCMMPQKLMGLDYVEISVWGQSFMLHQIRKMVGTAIAVKCDIFPRDVLTLSLAKHSRIVLPLAPSEVLVLRGNNYRLGKRHGEVTRPEMVAQIESEVILGNVEKFYESTVLPEIARFLDPLRSPWKGWTEKLELSRIPEPQLDEVRNASRVWEENLAIRKVVSVDF</sequence>
<dbReference type="GO" id="GO:1990481">
    <property type="term" value="P:mRNA pseudouridine synthesis"/>
    <property type="evidence" value="ECO:0007669"/>
    <property type="project" value="TreeGrafter"/>
</dbReference>
<evidence type="ECO:0000256" key="3">
    <source>
        <dbReference type="ARBA" id="ARBA00023235"/>
    </source>
</evidence>
<evidence type="ECO:0000313" key="8">
    <source>
        <dbReference type="EMBL" id="KAK4803861.1"/>
    </source>
</evidence>
<dbReference type="PANTHER" id="PTHR11142:SF9">
    <property type="entry name" value="TRNA PSEUDOURIDINE SYNTHASE-RELATED"/>
    <property type="match status" value="1"/>
</dbReference>
<evidence type="ECO:0008006" key="10">
    <source>
        <dbReference type="Google" id="ProtNLM"/>
    </source>
</evidence>
<feature type="active site" description="Nucleophile" evidence="5">
    <location>
        <position position="127"/>
    </location>
</feature>
<evidence type="ECO:0000313" key="9">
    <source>
        <dbReference type="Proteomes" id="UP001346149"/>
    </source>
</evidence>
<dbReference type="PANTHER" id="PTHR11142">
    <property type="entry name" value="PSEUDOURIDYLATE SYNTHASE"/>
    <property type="match status" value="1"/>
</dbReference>
<dbReference type="Gene3D" id="3.30.70.660">
    <property type="entry name" value="Pseudouridine synthase I, catalytic domain, C-terminal subdomain"/>
    <property type="match status" value="2"/>
</dbReference>
<dbReference type="InterPro" id="IPR020094">
    <property type="entry name" value="TruA/RsuA/RluB/E/F_N"/>
</dbReference>
<dbReference type="GO" id="GO:0005634">
    <property type="term" value="C:nucleus"/>
    <property type="evidence" value="ECO:0007669"/>
    <property type="project" value="TreeGrafter"/>
</dbReference>
<evidence type="ECO:0000256" key="6">
    <source>
        <dbReference type="PIRSR" id="PIRSR641708-2"/>
    </source>
</evidence>
<dbReference type="GO" id="GO:0031119">
    <property type="term" value="P:tRNA pseudouridine synthesis"/>
    <property type="evidence" value="ECO:0007669"/>
    <property type="project" value="InterPro"/>
</dbReference>
<comment type="catalytic activity">
    <reaction evidence="4">
        <text>a uridine in tRNA = a pseudouridine in tRNA</text>
        <dbReference type="Rhea" id="RHEA:54572"/>
        <dbReference type="Rhea" id="RHEA-COMP:13339"/>
        <dbReference type="Rhea" id="RHEA-COMP:13934"/>
        <dbReference type="ChEBI" id="CHEBI:65314"/>
        <dbReference type="ChEBI" id="CHEBI:65315"/>
    </reaction>
</comment>
<evidence type="ECO:0000256" key="4">
    <source>
        <dbReference type="ARBA" id="ARBA00036943"/>
    </source>
</evidence>
<dbReference type="InterPro" id="IPR041708">
    <property type="entry name" value="PUS1/PUS2-like"/>
</dbReference>
<protein>
    <recommendedName>
        <fullName evidence="10">tRNA pseudouridine synthase</fullName>
    </recommendedName>
</protein>
<evidence type="ECO:0000256" key="7">
    <source>
        <dbReference type="SAM" id="MobiDB-lite"/>
    </source>
</evidence>
<evidence type="ECO:0000256" key="1">
    <source>
        <dbReference type="ARBA" id="ARBA00009375"/>
    </source>
</evidence>
<dbReference type="CDD" id="cd02568">
    <property type="entry name" value="PseudoU_synth_PUS1_PUS2"/>
    <property type="match status" value="1"/>
</dbReference>
<dbReference type="InterPro" id="IPR020095">
    <property type="entry name" value="PsdUridine_synth_TruA_C"/>
</dbReference>
<keyword evidence="2" id="KW-0819">tRNA processing</keyword>
<accession>A0AAN7MHI1</accession>
<gene>
    <name evidence="8" type="ORF">SAY86_003678</name>
</gene>
<dbReference type="GO" id="GO:0009982">
    <property type="term" value="F:pseudouridine synthase activity"/>
    <property type="evidence" value="ECO:0007669"/>
    <property type="project" value="InterPro"/>
</dbReference>